<evidence type="ECO:0000313" key="2">
    <source>
        <dbReference type="EMBL" id="GEU59582.1"/>
    </source>
</evidence>
<dbReference type="EMBL" id="BKCJ010004196">
    <property type="protein sequence ID" value="GEU59582.1"/>
    <property type="molecule type" value="Genomic_DNA"/>
</dbReference>
<feature type="region of interest" description="Disordered" evidence="1">
    <location>
        <begin position="114"/>
        <end position="166"/>
    </location>
</feature>
<accession>A0A6L2LG69</accession>
<evidence type="ECO:0000256" key="1">
    <source>
        <dbReference type="SAM" id="MobiDB-lite"/>
    </source>
</evidence>
<proteinExistence type="predicted"/>
<sequence>MCFNSSTGLHSCQLDEKWFNLHKDILRDPLDITPINDSNPYVAPPSSDTVIKYINTLGYPANTSCASDSLGKNLATASHKKKKTTYMLILNIRFVGKDGREIFDVEHGKAEEGGATESLKATKGTKPKAAKATKPAGDKASTITSTQTPKTKPAPTQPSKAVPEKKKLVKETLDEPSPIKRSKGGLVEKIRKPKSPLKLIDEPSVEDVPVEEPAYNEEEANLQWALELSLKEQTKRTQGPARPMVIREPDSKRIQPLPDVQGNRKENTIDEQAAHDLLTLLNPKNKSHVDQFIFQRRTLMLTKASGHTESPFLAAELPLTDSQAGPNPGIQDEGQAGLNPGDATESQPQSSHVVHAGPNRKHMKLEATNASTRKNHEQMDEEFTTTAYPNVQENLKLPYKDLVIPDEPASSTGTQSSLQNLEKELSFTYQFFIEKQQEKDP</sequence>
<dbReference type="PROSITE" id="PS50330">
    <property type="entry name" value="UIM"/>
    <property type="match status" value="1"/>
</dbReference>
<organism evidence="2">
    <name type="scientific">Tanacetum cinerariifolium</name>
    <name type="common">Dalmatian daisy</name>
    <name type="synonym">Chrysanthemum cinerariifolium</name>
    <dbReference type="NCBI Taxonomy" id="118510"/>
    <lineage>
        <taxon>Eukaryota</taxon>
        <taxon>Viridiplantae</taxon>
        <taxon>Streptophyta</taxon>
        <taxon>Embryophyta</taxon>
        <taxon>Tracheophyta</taxon>
        <taxon>Spermatophyta</taxon>
        <taxon>Magnoliopsida</taxon>
        <taxon>eudicotyledons</taxon>
        <taxon>Gunneridae</taxon>
        <taxon>Pentapetalae</taxon>
        <taxon>asterids</taxon>
        <taxon>campanulids</taxon>
        <taxon>Asterales</taxon>
        <taxon>Asteraceae</taxon>
        <taxon>Asteroideae</taxon>
        <taxon>Anthemideae</taxon>
        <taxon>Anthemidinae</taxon>
        <taxon>Tanacetum</taxon>
    </lineage>
</organism>
<protein>
    <recommendedName>
        <fullName evidence="3">Retrovirus-related Pol polyprotein from transposon TNT 1-94</fullName>
    </recommendedName>
</protein>
<name>A0A6L2LG69_TANCI</name>
<comment type="caution">
    <text evidence="2">The sequence shown here is derived from an EMBL/GenBank/DDBJ whole genome shotgun (WGS) entry which is preliminary data.</text>
</comment>
<gene>
    <name evidence="2" type="ORF">Tci_031560</name>
</gene>
<feature type="region of interest" description="Disordered" evidence="1">
    <location>
        <begin position="319"/>
        <end position="360"/>
    </location>
</feature>
<reference evidence="2" key="1">
    <citation type="journal article" date="2019" name="Sci. Rep.">
        <title>Draft genome of Tanacetum cinerariifolium, the natural source of mosquito coil.</title>
        <authorList>
            <person name="Yamashiro T."/>
            <person name="Shiraishi A."/>
            <person name="Satake H."/>
            <person name="Nakayama K."/>
        </authorList>
    </citation>
    <scope>NUCLEOTIDE SEQUENCE</scope>
</reference>
<dbReference type="InterPro" id="IPR003903">
    <property type="entry name" value="UIM_dom"/>
</dbReference>
<evidence type="ECO:0008006" key="3">
    <source>
        <dbReference type="Google" id="ProtNLM"/>
    </source>
</evidence>
<feature type="region of interest" description="Disordered" evidence="1">
    <location>
        <begin position="233"/>
        <end position="263"/>
    </location>
</feature>
<dbReference type="AlphaFoldDB" id="A0A6L2LG69"/>
<feature type="compositionally biased region" description="Low complexity" evidence="1">
    <location>
        <begin position="132"/>
        <end position="161"/>
    </location>
</feature>